<evidence type="ECO:0000313" key="1">
    <source>
        <dbReference type="EMBL" id="AEV68030.1"/>
    </source>
</evidence>
<dbReference type="KEGG" id="ccl:Clocl_1379"/>
<dbReference type="AlphaFoldDB" id="G8M0I5"/>
<dbReference type="STRING" id="720554.Clocl_1379"/>
<gene>
    <name evidence="1" type="ordered locus">Clocl_1379</name>
</gene>
<dbReference type="EMBL" id="CP003065">
    <property type="protein sequence ID" value="AEV68030.1"/>
    <property type="molecule type" value="Genomic_DNA"/>
</dbReference>
<accession>G8M0I5</accession>
<evidence type="ECO:0000313" key="2">
    <source>
        <dbReference type="Proteomes" id="UP000005435"/>
    </source>
</evidence>
<reference evidence="2" key="1">
    <citation type="submission" date="2011-12" db="EMBL/GenBank/DDBJ databases">
        <title>Complete sequence of Clostridium clariflavum DSM 19732.</title>
        <authorList>
            <consortium name="US DOE Joint Genome Institute"/>
            <person name="Lucas S."/>
            <person name="Han J."/>
            <person name="Lapidus A."/>
            <person name="Cheng J.-F."/>
            <person name="Goodwin L."/>
            <person name="Pitluck S."/>
            <person name="Peters L."/>
            <person name="Teshima H."/>
            <person name="Detter J.C."/>
            <person name="Han C."/>
            <person name="Tapia R."/>
            <person name="Land M."/>
            <person name="Hauser L."/>
            <person name="Kyrpides N."/>
            <person name="Ivanova N."/>
            <person name="Pagani I."/>
            <person name="Kitzmiller T."/>
            <person name="Lynd L."/>
            <person name="Izquierdo J."/>
            <person name="Woyke T."/>
        </authorList>
    </citation>
    <scope>NUCLEOTIDE SEQUENCE [LARGE SCALE GENOMIC DNA]</scope>
    <source>
        <strain evidence="2">DSM 19732 / NBRC 101661 / EBR45</strain>
    </source>
</reference>
<sequence>MFTYWKGYEIDGSSTTYNIVIPQRELMVEVLQYIMSLKIIDRNENINISYAETGDNLSKNVVRKDNIYKFEEWGKILEIIRNPSILDFHINIYCVHPDKLFPQIRKEIYSLSRTRPGAENKAYSYKKPTISPFYYAPNFEIWIDVSFHDHKKTVEDYKPEGLMFNEKALVDNLRNKHLTIKLGCGPGFIYEYAAFIMSKIAERFPEVGIDGGIDCAGGFIDGCTYSCNLYDFERITLTTENLAQTIIQIFEKLEIKPMRRVGKYGWEHEECSTLVLYNLFDVDRWQNEYIGEKAKIIKNISGGKQEYTPEEYEQFVKKISEVELFNSIDFTYYCTCCVKIKDELCALTCIKEEGRIWLEFRVISEIREEFEKELISCGISIR</sequence>
<proteinExistence type="predicted"/>
<organism evidence="1 2">
    <name type="scientific">Acetivibrio clariflavus (strain DSM 19732 / NBRC 101661 / EBR45)</name>
    <name type="common">Clostridium clariflavum</name>
    <dbReference type="NCBI Taxonomy" id="720554"/>
    <lineage>
        <taxon>Bacteria</taxon>
        <taxon>Bacillati</taxon>
        <taxon>Bacillota</taxon>
        <taxon>Clostridia</taxon>
        <taxon>Eubacteriales</taxon>
        <taxon>Oscillospiraceae</taxon>
        <taxon>Acetivibrio</taxon>
    </lineage>
</organism>
<protein>
    <submittedName>
        <fullName evidence="1">Uncharacterized protein</fullName>
    </submittedName>
</protein>
<dbReference type="OrthoDB" id="2426241at2"/>
<keyword evidence="2" id="KW-1185">Reference proteome</keyword>
<dbReference type="HOGENOM" id="CLU_723002_0_0_9"/>
<dbReference type="RefSeq" id="WP_014254644.1">
    <property type="nucleotide sequence ID" value="NC_016627.1"/>
</dbReference>
<name>G8M0I5_ACECE</name>
<dbReference type="Proteomes" id="UP000005435">
    <property type="component" value="Chromosome"/>
</dbReference>
<reference evidence="1 2" key="2">
    <citation type="journal article" date="2012" name="Stand. Genomic Sci.">
        <title>Complete Genome Sequence of Clostridium clariflavum DSM 19732.</title>
        <authorList>
            <person name="Izquierdo J.A."/>
            <person name="Goodwin L."/>
            <person name="Davenport K.W."/>
            <person name="Teshima H."/>
            <person name="Bruce D."/>
            <person name="Detter C."/>
            <person name="Tapia R."/>
            <person name="Han S."/>
            <person name="Land M."/>
            <person name="Hauser L."/>
            <person name="Jeffries C.D."/>
            <person name="Han J."/>
            <person name="Pitluck S."/>
            <person name="Nolan M."/>
            <person name="Chen A."/>
            <person name="Huntemann M."/>
            <person name="Mavromatis K."/>
            <person name="Mikhailova N."/>
            <person name="Liolios K."/>
            <person name="Woyke T."/>
            <person name="Lynd L.R."/>
        </authorList>
    </citation>
    <scope>NUCLEOTIDE SEQUENCE [LARGE SCALE GENOMIC DNA]</scope>
    <source>
        <strain evidence="2">DSM 19732 / NBRC 101661 / EBR45</strain>
    </source>
</reference>